<evidence type="ECO:0000256" key="1">
    <source>
        <dbReference type="ARBA" id="ARBA00022574"/>
    </source>
</evidence>
<dbReference type="PANTHER" id="PTHR22847:SF637">
    <property type="entry name" value="WD REPEAT DOMAIN 5B"/>
    <property type="match status" value="1"/>
</dbReference>
<name>A0ABV9TUG1_9ACTN</name>
<dbReference type="RefSeq" id="WP_378253717.1">
    <property type="nucleotide sequence ID" value="NZ_JBHSIT010000002.1"/>
</dbReference>
<dbReference type="SMART" id="SM00220">
    <property type="entry name" value="S_TKc"/>
    <property type="match status" value="1"/>
</dbReference>
<dbReference type="InterPro" id="IPR008271">
    <property type="entry name" value="Ser/Thr_kinase_AS"/>
</dbReference>
<dbReference type="Gene3D" id="2.130.10.10">
    <property type="entry name" value="YVTN repeat-like/Quinoprotein amine dehydrogenase"/>
    <property type="match status" value="3"/>
</dbReference>
<keyword evidence="9" id="KW-0418">Kinase</keyword>
<dbReference type="InterPro" id="IPR017441">
    <property type="entry name" value="Protein_kinase_ATP_BS"/>
</dbReference>
<dbReference type="Gene3D" id="1.10.510.10">
    <property type="entry name" value="Transferase(Phosphotransferase) domain 1"/>
    <property type="match status" value="1"/>
</dbReference>
<dbReference type="PROSITE" id="PS00107">
    <property type="entry name" value="PROTEIN_KINASE_ATP"/>
    <property type="match status" value="1"/>
</dbReference>
<feature type="region of interest" description="Disordered" evidence="7">
    <location>
        <begin position="298"/>
        <end position="324"/>
    </location>
</feature>
<evidence type="ECO:0000256" key="7">
    <source>
        <dbReference type="SAM" id="MobiDB-lite"/>
    </source>
</evidence>
<keyword evidence="4 6" id="KW-0067">ATP-binding</keyword>
<evidence type="ECO:0000256" key="3">
    <source>
        <dbReference type="ARBA" id="ARBA00022741"/>
    </source>
</evidence>
<dbReference type="PROSITE" id="PS00678">
    <property type="entry name" value="WD_REPEATS_1"/>
    <property type="match status" value="2"/>
</dbReference>
<dbReference type="SUPFAM" id="SSF56112">
    <property type="entry name" value="Protein kinase-like (PK-like)"/>
    <property type="match status" value="1"/>
</dbReference>
<dbReference type="PROSITE" id="PS50011">
    <property type="entry name" value="PROTEIN_KINASE_DOM"/>
    <property type="match status" value="1"/>
</dbReference>
<dbReference type="InterPro" id="IPR019775">
    <property type="entry name" value="WD40_repeat_CS"/>
</dbReference>
<dbReference type="InterPro" id="IPR001680">
    <property type="entry name" value="WD40_rpt"/>
</dbReference>
<keyword evidence="9" id="KW-0723">Serine/threonine-protein kinase</keyword>
<dbReference type="SUPFAM" id="SSF50998">
    <property type="entry name" value="Quinoprotein alcohol dehydrogenase-like"/>
    <property type="match status" value="1"/>
</dbReference>
<dbReference type="PROSITE" id="PS50082">
    <property type="entry name" value="WD_REPEATS_2"/>
    <property type="match status" value="2"/>
</dbReference>
<evidence type="ECO:0000256" key="4">
    <source>
        <dbReference type="ARBA" id="ARBA00022840"/>
    </source>
</evidence>
<dbReference type="PROSITE" id="PS00108">
    <property type="entry name" value="PROTEIN_KINASE_ST"/>
    <property type="match status" value="1"/>
</dbReference>
<dbReference type="Pfam" id="PF00400">
    <property type="entry name" value="WD40"/>
    <property type="match status" value="4"/>
</dbReference>
<feature type="domain" description="Protein kinase" evidence="8">
    <location>
        <begin position="15"/>
        <end position="283"/>
    </location>
</feature>
<reference evidence="10" key="1">
    <citation type="journal article" date="2019" name="Int. J. Syst. Evol. Microbiol.">
        <title>The Global Catalogue of Microorganisms (GCM) 10K type strain sequencing project: providing services to taxonomists for standard genome sequencing and annotation.</title>
        <authorList>
            <consortium name="The Broad Institute Genomics Platform"/>
            <consortium name="The Broad Institute Genome Sequencing Center for Infectious Disease"/>
            <person name="Wu L."/>
            <person name="Ma J."/>
        </authorList>
    </citation>
    <scope>NUCLEOTIDE SEQUENCE [LARGE SCALE GENOMIC DNA]</scope>
    <source>
        <strain evidence="10">KLKA75</strain>
    </source>
</reference>
<evidence type="ECO:0000313" key="9">
    <source>
        <dbReference type="EMBL" id="MFC4907727.1"/>
    </source>
</evidence>
<keyword evidence="2" id="KW-0677">Repeat</keyword>
<evidence type="ECO:0000256" key="6">
    <source>
        <dbReference type="PROSITE-ProRule" id="PRU10141"/>
    </source>
</evidence>
<feature type="binding site" evidence="6">
    <location>
        <position position="43"/>
    </location>
    <ligand>
        <name>ATP</name>
        <dbReference type="ChEBI" id="CHEBI:30616"/>
    </ligand>
</feature>
<evidence type="ECO:0000313" key="10">
    <source>
        <dbReference type="Proteomes" id="UP001595872"/>
    </source>
</evidence>
<dbReference type="PANTHER" id="PTHR22847">
    <property type="entry name" value="WD40 REPEAT PROTEIN"/>
    <property type="match status" value="1"/>
</dbReference>
<gene>
    <name evidence="9" type="ORF">ACFPCY_10380</name>
</gene>
<evidence type="ECO:0000256" key="2">
    <source>
        <dbReference type="ARBA" id="ARBA00022737"/>
    </source>
</evidence>
<dbReference type="PROSITE" id="PS50294">
    <property type="entry name" value="WD_REPEATS_REGION"/>
    <property type="match status" value="2"/>
</dbReference>
<dbReference type="Proteomes" id="UP001595872">
    <property type="component" value="Unassembled WGS sequence"/>
</dbReference>
<evidence type="ECO:0000259" key="8">
    <source>
        <dbReference type="PROSITE" id="PS50011"/>
    </source>
</evidence>
<dbReference type="Gene3D" id="3.30.200.20">
    <property type="entry name" value="Phosphorylase Kinase, domain 1"/>
    <property type="match status" value="1"/>
</dbReference>
<organism evidence="9 10">
    <name type="scientific">Actinomadura gamaensis</name>
    <dbReference type="NCBI Taxonomy" id="1763541"/>
    <lineage>
        <taxon>Bacteria</taxon>
        <taxon>Bacillati</taxon>
        <taxon>Actinomycetota</taxon>
        <taxon>Actinomycetes</taxon>
        <taxon>Streptosporangiales</taxon>
        <taxon>Thermomonosporaceae</taxon>
        <taxon>Actinomadura</taxon>
    </lineage>
</organism>
<keyword evidence="10" id="KW-1185">Reference proteome</keyword>
<dbReference type="CDD" id="cd00200">
    <property type="entry name" value="WD40"/>
    <property type="match status" value="1"/>
</dbReference>
<dbReference type="InterPro" id="IPR015943">
    <property type="entry name" value="WD40/YVTN_repeat-like_dom_sf"/>
</dbReference>
<dbReference type="EMBL" id="JBHSIT010000002">
    <property type="protein sequence ID" value="MFC4907727.1"/>
    <property type="molecule type" value="Genomic_DNA"/>
</dbReference>
<feature type="repeat" description="WD" evidence="5">
    <location>
        <begin position="598"/>
        <end position="639"/>
    </location>
</feature>
<proteinExistence type="predicted"/>
<dbReference type="InterPro" id="IPR011009">
    <property type="entry name" value="Kinase-like_dom_sf"/>
</dbReference>
<keyword evidence="1 5" id="KW-0853">WD repeat</keyword>
<dbReference type="GO" id="GO:0004674">
    <property type="term" value="F:protein serine/threonine kinase activity"/>
    <property type="evidence" value="ECO:0007669"/>
    <property type="project" value="UniProtKB-KW"/>
</dbReference>
<dbReference type="InterPro" id="IPR011047">
    <property type="entry name" value="Quinoprotein_ADH-like_sf"/>
</dbReference>
<sequence>MKPLEASDPRQVGPYRTLAELGRGGMGRVLLAGGPDGRLVAVKLVDEQFVEDDGFRARFRREVRASRQVAGAYTAAVIDADPEAPTPWLASVYVPGPALQTAVARTGVLDGEAASRLAAGLAAALVEVHRSGLVHRDLKPSNVLLTGDGLRVIDFGIARAAEGDGTRVTRTGMLVGTASYMSPEQARGESPGQASDVFSLGSVLVYACTGQGPFTAGSVPQVLHNVLTAAPALDGLPARVRELAEACLAKNPADRPTPEQLLGRIGGVVPAARPWPPAVHALIAAQQDEVDRLLHAHSPAGPPFYPPAPVPAPTAVDPAAPSGGPSRRRFLVAGGAALGVAAVGAGAWASVSGGGSTKRHPTGGKRAGTAAQRPVATLTSDVPLDRLAFSPDGSLLAAIGGDATLRFFDVASRQPSGDPIKGGTGDRARIAAFSFDRTGDTLATAGDGVKLWDVRTRRQLAALTVPLMASMDAPGPAHDVGYSPDGRLLGGAGMELVQIWDAHSRAPVGKVEFGHADIMSKVAFSGDGKLLAVPDESAVKVYDVASGKQSGQSLLGHTAAVIAAQVSPDGHTLATAAYDSTVRFWDLQTGRAVGAPITVGSEVMVEFIDFSPDGRILAGGTQDGTVRLWDVASQRAIGKPIGLGGEVTGVAFGGEGRTLATVSKRTIQLWDLTALTRA</sequence>
<evidence type="ECO:0000256" key="5">
    <source>
        <dbReference type="PROSITE-ProRule" id="PRU00221"/>
    </source>
</evidence>
<dbReference type="SMART" id="SM00320">
    <property type="entry name" value="WD40"/>
    <property type="match status" value="7"/>
</dbReference>
<feature type="region of interest" description="Disordered" evidence="7">
    <location>
        <begin position="350"/>
        <end position="371"/>
    </location>
</feature>
<feature type="compositionally biased region" description="Pro residues" evidence="7">
    <location>
        <begin position="300"/>
        <end position="312"/>
    </location>
</feature>
<protein>
    <submittedName>
        <fullName evidence="9">WD40 repeat domain-containing serine/threonine protein kinase</fullName>
    </submittedName>
</protein>
<dbReference type="InterPro" id="IPR000719">
    <property type="entry name" value="Prot_kinase_dom"/>
</dbReference>
<keyword evidence="9" id="KW-0808">Transferase</keyword>
<comment type="caution">
    <text evidence="9">The sequence shown here is derived from an EMBL/GenBank/DDBJ whole genome shotgun (WGS) entry which is preliminary data.</text>
</comment>
<dbReference type="CDD" id="cd14014">
    <property type="entry name" value="STKc_PknB_like"/>
    <property type="match status" value="1"/>
</dbReference>
<keyword evidence="3 6" id="KW-0547">Nucleotide-binding</keyword>
<dbReference type="Pfam" id="PF00069">
    <property type="entry name" value="Pkinase"/>
    <property type="match status" value="1"/>
</dbReference>
<accession>A0ABV9TUG1</accession>
<feature type="repeat" description="WD" evidence="5">
    <location>
        <begin position="554"/>
        <end position="595"/>
    </location>
</feature>